<comment type="pathway">
    <text evidence="10">Carbohydrate degradation.</text>
</comment>
<feature type="binding site" evidence="10 13">
    <location>
        <position position="73"/>
    </location>
    <ligand>
        <name>a divalent metal cation</name>
        <dbReference type="ChEBI" id="CHEBI:60240"/>
    </ligand>
</feature>
<comment type="cofactor">
    <cofactor evidence="4">
        <name>Zn(2+)</name>
        <dbReference type="ChEBI" id="CHEBI:29105"/>
    </cofactor>
</comment>
<evidence type="ECO:0000256" key="7">
    <source>
        <dbReference type="ARBA" id="ARBA00013188"/>
    </source>
</evidence>
<dbReference type="GO" id="GO:0006098">
    <property type="term" value="P:pentose-phosphate shunt"/>
    <property type="evidence" value="ECO:0007669"/>
    <property type="project" value="UniProtKB-UniRule"/>
</dbReference>
<evidence type="ECO:0000256" key="6">
    <source>
        <dbReference type="ARBA" id="ARBA00009541"/>
    </source>
</evidence>
<accession>A0A0K1PTH9</accession>
<evidence type="ECO:0000256" key="14">
    <source>
        <dbReference type="PIRSR" id="PIRSR001461-3"/>
    </source>
</evidence>
<dbReference type="RefSeq" id="WP_146648051.1">
    <property type="nucleotide sequence ID" value="NZ_CP012333.1"/>
</dbReference>
<dbReference type="InterPro" id="IPR013785">
    <property type="entry name" value="Aldolase_TIM"/>
</dbReference>
<dbReference type="GO" id="GO:0005737">
    <property type="term" value="C:cytoplasm"/>
    <property type="evidence" value="ECO:0007669"/>
    <property type="project" value="UniProtKB-ARBA"/>
</dbReference>
<name>A0A0K1PTH9_9BACT</name>
<dbReference type="Gene3D" id="3.20.20.70">
    <property type="entry name" value="Aldolase class I"/>
    <property type="match status" value="1"/>
</dbReference>
<evidence type="ECO:0000256" key="1">
    <source>
        <dbReference type="ARBA" id="ARBA00001782"/>
    </source>
</evidence>
<dbReference type="CDD" id="cd00429">
    <property type="entry name" value="RPE"/>
    <property type="match status" value="1"/>
</dbReference>
<dbReference type="STRING" id="1391654.AKJ09_03481"/>
<comment type="similarity">
    <text evidence="6 10 11">Belongs to the ribulose-phosphate 3-epimerase family.</text>
</comment>
<evidence type="ECO:0000256" key="13">
    <source>
        <dbReference type="PIRSR" id="PIRSR001461-2"/>
    </source>
</evidence>
<feature type="binding site" evidence="10 14">
    <location>
        <begin position="149"/>
        <end position="152"/>
    </location>
    <ligand>
        <name>substrate</name>
    </ligand>
</feature>
<dbReference type="OrthoDB" id="1645589at2"/>
<feature type="binding site" evidence="10 13">
    <location>
        <position position="182"/>
    </location>
    <ligand>
        <name>a divalent metal cation</name>
        <dbReference type="ChEBI" id="CHEBI:60240"/>
    </ligand>
</feature>
<dbReference type="NCBIfam" id="TIGR01163">
    <property type="entry name" value="rpe"/>
    <property type="match status" value="1"/>
</dbReference>
<dbReference type="SUPFAM" id="SSF51366">
    <property type="entry name" value="Ribulose-phoshate binding barrel"/>
    <property type="match status" value="1"/>
</dbReference>
<evidence type="ECO:0000256" key="3">
    <source>
        <dbReference type="ARBA" id="ARBA00001941"/>
    </source>
</evidence>
<dbReference type="NCBIfam" id="NF004076">
    <property type="entry name" value="PRK05581.1-4"/>
    <property type="match status" value="1"/>
</dbReference>
<dbReference type="AlphaFoldDB" id="A0A0K1PTH9"/>
<keyword evidence="13" id="KW-0464">Manganese</keyword>
<evidence type="ECO:0000313" key="16">
    <source>
        <dbReference type="Proteomes" id="UP000064967"/>
    </source>
</evidence>
<feature type="active site" description="Proton donor" evidence="10 12">
    <location>
        <position position="182"/>
    </location>
</feature>
<evidence type="ECO:0000256" key="11">
    <source>
        <dbReference type="PIRNR" id="PIRNR001461"/>
    </source>
</evidence>
<comment type="cofactor">
    <cofactor evidence="2">
        <name>Mn(2+)</name>
        <dbReference type="ChEBI" id="CHEBI:29035"/>
    </cofactor>
</comment>
<gene>
    <name evidence="10" type="primary">rpe</name>
    <name evidence="15" type="ORF">AKJ09_03481</name>
</gene>
<comment type="cofactor">
    <cofactor evidence="5">
        <name>Fe(2+)</name>
        <dbReference type="ChEBI" id="CHEBI:29033"/>
    </cofactor>
</comment>
<dbReference type="GO" id="GO:0019323">
    <property type="term" value="P:pentose catabolic process"/>
    <property type="evidence" value="ECO:0007669"/>
    <property type="project" value="UniProtKB-UniRule"/>
</dbReference>
<comment type="cofactor">
    <cofactor evidence="3">
        <name>Co(2+)</name>
        <dbReference type="ChEBI" id="CHEBI:48828"/>
    </cofactor>
</comment>
<comment type="caution">
    <text evidence="10">Lacks conserved residue(s) required for the propagation of feature annotation.</text>
</comment>
<dbReference type="PANTHER" id="PTHR11749">
    <property type="entry name" value="RIBULOSE-5-PHOSPHATE-3-EPIMERASE"/>
    <property type="match status" value="1"/>
</dbReference>
<evidence type="ECO:0000256" key="9">
    <source>
        <dbReference type="ARBA" id="ARBA00023235"/>
    </source>
</evidence>
<dbReference type="PATRIC" id="fig|1391654.3.peg.3524"/>
<evidence type="ECO:0000256" key="2">
    <source>
        <dbReference type="ARBA" id="ARBA00001936"/>
    </source>
</evidence>
<keyword evidence="16" id="KW-1185">Reference proteome</keyword>
<organism evidence="15 16">
    <name type="scientific">Labilithrix luteola</name>
    <dbReference type="NCBI Taxonomy" id="1391654"/>
    <lineage>
        <taxon>Bacteria</taxon>
        <taxon>Pseudomonadati</taxon>
        <taxon>Myxococcota</taxon>
        <taxon>Polyangia</taxon>
        <taxon>Polyangiales</taxon>
        <taxon>Labilitrichaceae</taxon>
        <taxon>Labilithrix</taxon>
    </lineage>
</organism>
<dbReference type="PIRSF" id="PIRSF001461">
    <property type="entry name" value="RPE"/>
    <property type="match status" value="1"/>
</dbReference>
<protein>
    <recommendedName>
        <fullName evidence="7 10">Ribulose-phosphate 3-epimerase</fullName>
        <ecNumber evidence="7 10">5.1.3.1</ecNumber>
    </recommendedName>
</protein>
<comment type="cofactor">
    <cofactor evidence="10 13">
        <name>a divalent metal cation</name>
        <dbReference type="ChEBI" id="CHEBI:60240"/>
    </cofactor>
    <text evidence="10 13">Binds 1 divalent metal cation per subunit.</text>
</comment>
<keyword evidence="9 10" id="KW-0413">Isomerase</keyword>
<reference evidence="15 16" key="1">
    <citation type="submission" date="2015-08" db="EMBL/GenBank/DDBJ databases">
        <authorList>
            <person name="Babu N.S."/>
            <person name="Beckwith C.J."/>
            <person name="Beseler K.G."/>
            <person name="Brison A."/>
            <person name="Carone J.V."/>
            <person name="Caskin T.P."/>
            <person name="Diamond M."/>
            <person name="Durham M.E."/>
            <person name="Foxe J.M."/>
            <person name="Go M."/>
            <person name="Henderson B.A."/>
            <person name="Jones I.B."/>
            <person name="McGettigan J.A."/>
            <person name="Micheletti S.J."/>
            <person name="Nasrallah M.E."/>
            <person name="Ortiz D."/>
            <person name="Piller C.R."/>
            <person name="Privatt S.R."/>
            <person name="Schneider S.L."/>
            <person name="Sharp S."/>
            <person name="Smith T.C."/>
            <person name="Stanton J.D."/>
            <person name="Ullery H.E."/>
            <person name="Wilson R.J."/>
            <person name="Serrano M.G."/>
            <person name="Buck G."/>
            <person name="Lee V."/>
            <person name="Wang Y."/>
            <person name="Carvalho R."/>
            <person name="Voegtly L."/>
            <person name="Shi R."/>
            <person name="Duckworth R."/>
            <person name="Johnson A."/>
            <person name="Loviza R."/>
            <person name="Walstead R."/>
            <person name="Shah Z."/>
            <person name="Kiflezghi M."/>
            <person name="Wade K."/>
            <person name="Ball S.L."/>
            <person name="Bradley K.W."/>
            <person name="Asai D.J."/>
            <person name="Bowman C.A."/>
            <person name="Russell D.A."/>
            <person name="Pope W.H."/>
            <person name="Jacobs-Sera D."/>
            <person name="Hendrix R.W."/>
            <person name="Hatfull G.F."/>
        </authorList>
    </citation>
    <scope>NUCLEOTIDE SEQUENCE [LARGE SCALE GENOMIC DNA]</scope>
    <source>
        <strain evidence="15 16">DSM 27648</strain>
    </source>
</reference>
<evidence type="ECO:0000256" key="12">
    <source>
        <dbReference type="PIRSR" id="PIRSR001461-1"/>
    </source>
</evidence>
<keyword evidence="13" id="KW-0862">Zinc</keyword>
<keyword evidence="8 10" id="KW-0479">Metal-binding</keyword>
<dbReference type="InterPro" id="IPR000056">
    <property type="entry name" value="Ribul_P_3_epim-like"/>
</dbReference>
<dbReference type="KEGG" id="llu:AKJ09_03481"/>
<feature type="binding site" evidence="14">
    <location>
        <position position="184"/>
    </location>
    <ligand>
        <name>substrate</name>
    </ligand>
</feature>
<feature type="binding site" evidence="10">
    <location>
        <begin position="182"/>
        <end position="184"/>
    </location>
    <ligand>
        <name>substrate</name>
    </ligand>
</feature>
<dbReference type="InterPro" id="IPR011060">
    <property type="entry name" value="RibuloseP-bd_barrel"/>
</dbReference>
<dbReference type="HAMAP" id="MF_02227">
    <property type="entry name" value="RPE"/>
    <property type="match status" value="1"/>
</dbReference>
<dbReference type="Proteomes" id="UP000064967">
    <property type="component" value="Chromosome"/>
</dbReference>
<evidence type="ECO:0000313" key="15">
    <source>
        <dbReference type="EMBL" id="AKU96817.1"/>
    </source>
</evidence>
<feature type="active site" description="Proton acceptor" evidence="10 12">
    <location>
        <position position="42"/>
    </location>
</feature>
<evidence type="ECO:0000256" key="10">
    <source>
        <dbReference type="HAMAP-Rule" id="MF_02227"/>
    </source>
</evidence>
<evidence type="ECO:0000256" key="4">
    <source>
        <dbReference type="ARBA" id="ARBA00001947"/>
    </source>
</evidence>
<feature type="binding site" evidence="10 13">
    <location>
        <position position="40"/>
    </location>
    <ligand>
        <name>a divalent metal cation</name>
        <dbReference type="ChEBI" id="CHEBI:60240"/>
    </ligand>
</feature>
<dbReference type="InterPro" id="IPR026019">
    <property type="entry name" value="Ribul_P_3_epim"/>
</dbReference>
<dbReference type="Pfam" id="PF00834">
    <property type="entry name" value="Ribul_P_3_epim"/>
    <property type="match status" value="1"/>
</dbReference>
<comment type="function">
    <text evidence="10">Catalyzes the reversible epimerization of D-ribulose 5-phosphate to D-xylulose 5-phosphate.</text>
</comment>
<keyword evidence="10 11" id="KW-0119">Carbohydrate metabolism</keyword>
<feature type="binding site" evidence="10 14">
    <location>
        <position position="15"/>
    </location>
    <ligand>
        <name>substrate</name>
    </ligand>
</feature>
<dbReference type="EC" id="5.1.3.1" evidence="7 10"/>
<dbReference type="GO" id="GO:0004750">
    <property type="term" value="F:D-ribulose-phosphate 3-epimerase activity"/>
    <property type="evidence" value="ECO:0007669"/>
    <property type="project" value="UniProtKB-UniRule"/>
</dbReference>
<dbReference type="FunFam" id="3.20.20.70:FF:000004">
    <property type="entry name" value="Ribulose-phosphate 3-epimerase"/>
    <property type="match status" value="1"/>
</dbReference>
<dbReference type="GO" id="GO:0046872">
    <property type="term" value="F:metal ion binding"/>
    <property type="evidence" value="ECO:0007669"/>
    <property type="project" value="UniProtKB-UniRule"/>
</dbReference>
<dbReference type="PROSITE" id="PS01085">
    <property type="entry name" value="RIBUL_P_3_EPIMER_1"/>
    <property type="match status" value="1"/>
</dbReference>
<comment type="catalytic activity">
    <reaction evidence="1 10 11">
        <text>D-ribulose 5-phosphate = D-xylulose 5-phosphate</text>
        <dbReference type="Rhea" id="RHEA:13677"/>
        <dbReference type="ChEBI" id="CHEBI:57737"/>
        <dbReference type="ChEBI" id="CHEBI:58121"/>
        <dbReference type="EC" id="5.1.3.1"/>
    </reaction>
</comment>
<proteinExistence type="inferred from homology"/>
<keyword evidence="13" id="KW-0170">Cobalt</keyword>
<feature type="binding site" evidence="10 13">
    <location>
        <position position="42"/>
    </location>
    <ligand>
        <name>a divalent metal cation</name>
        <dbReference type="ChEBI" id="CHEBI:60240"/>
    </ligand>
</feature>
<feature type="binding site" evidence="10 14">
    <location>
        <position position="73"/>
    </location>
    <ligand>
        <name>substrate</name>
    </ligand>
</feature>
<evidence type="ECO:0000256" key="8">
    <source>
        <dbReference type="ARBA" id="ARBA00022723"/>
    </source>
</evidence>
<dbReference type="EMBL" id="CP012333">
    <property type="protein sequence ID" value="AKU96817.1"/>
    <property type="molecule type" value="Genomic_DNA"/>
</dbReference>
<dbReference type="PROSITE" id="PS01086">
    <property type="entry name" value="RIBUL_P_3_EPIMER_2"/>
    <property type="match status" value="1"/>
</dbReference>
<evidence type="ECO:0000256" key="5">
    <source>
        <dbReference type="ARBA" id="ARBA00001954"/>
    </source>
</evidence>
<sequence>MTQTTKEPRILIAPSILSADFVRLAEEIAAVEKAGADWLHVDVMDGRFVPNITIGPPVVKAIRKVTKLPLDVHLMIVEPERYVEDFAAAGADTITVHVEASVHLHRTLCHIRSLGKRAGVTLNPGTNEDTIKYVMDVVDQVLVMSVNPGFGGQSFIREVLPKVRAIRSMIDATGRDIDLEIDGGITPDTAPEAIAAGARVLVAGNAVFNTKDYAGAIAKLRAAGERA</sequence>